<dbReference type="EMBL" id="UIVS01000002">
    <property type="protein sequence ID" value="SVP92069.1"/>
    <property type="molecule type" value="Genomic_DNA"/>
</dbReference>
<feature type="compositionally biased region" description="Acidic residues" evidence="1">
    <location>
        <begin position="180"/>
        <end position="243"/>
    </location>
</feature>
<evidence type="ECO:0000256" key="1">
    <source>
        <dbReference type="SAM" id="MobiDB-lite"/>
    </source>
</evidence>
<keyword evidence="2" id="KW-1133">Transmembrane helix</keyword>
<reference evidence="3" key="1">
    <citation type="submission" date="2018-07" db="EMBL/GenBank/DDBJ databases">
        <authorList>
            <person name="Quirk P.G."/>
            <person name="Krulwich T.A."/>
        </authorList>
    </citation>
    <scope>NUCLEOTIDE SEQUENCE</scope>
    <source>
        <strain evidence="3">Anand</strain>
    </source>
</reference>
<gene>
    <name evidence="3" type="ORF">TAT_000194000</name>
    <name evidence="4" type="ORF">TAV_000194300</name>
</gene>
<dbReference type="VEuPathDB" id="PiroplasmaDB:TA12050"/>
<proteinExistence type="predicted"/>
<protein>
    <submittedName>
        <fullName evidence="3">Uncharacterized protein</fullName>
    </submittedName>
</protein>
<evidence type="ECO:0000313" key="4">
    <source>
        <dbReference type="EMBL" id="SVP92069.1"/>
    </source>
</evidence>
<feature type="region of interest" description="Disordered" evidence="1">
    <location>
        <begin position="169"/>
        <end position="250"/>
    </location>
</feature>
<dbReference type="EMBL" id="UIVT01000002">
    <property type="protein sequence ID" value="SVP91803.1"/>
    <property type="molecule type" value="Genomic_DNA"/>
</dbReference>
<sequence>MCMLHYFEITNNIQYKIVKMLKVNIFMKFQFKLWILICVNVYIKILGLVHSLHIRNPCNYINTPSFPRHLALSTSTALNSRSFSTLQEKFSSLIFNYAPEPIFKVLNNNICTSNVFNSSIKGFLRGKCGSKFQYLFINSSSMCSGVRVTMLKEKISKKYIIKDDELDEEDRGGYEHYEKDDGEDYEKDVGDVAEDYGDGDEEDGGGDEEVYEDDEGDYEEGDEQHEGEEGGGGEGGGEDDEEKDVIIESDGTKTRKKKVKKKKKVDECRLLDVYKNDMDELIELCNQAETLYEEYGDPAKVLEELDIEPAVEISDDTLVCLARSLLNRPPPPRDYFGRMMYELGFLMIYNNIKKLKNHFIETLEDKLSGKPDKDFKRNKEYVFGIEPLNFGRKVQPLSECSIRGFLNERYFEHLENMAKYNPKRAQKILTVVHRIHKQPKLISDFDKNANDTQIVDDVKNIVTAKSESYREFLDNYPDLKWPTNDDDFLDLYSLWYDPKIETRLKLSNIIKEHYLDSLKPESKGIAKIIINMLVSLISGLTAGKGAEMGIDYLYDRNPELMDFLFRHKGKLKYIFMGLSYLILSDQKEEMDYFGEVMKILYSDVQTLENQSVNALMERVCKGLGSEMSVESMIKNPFGKFDVNVDTRSEMFEVITRIRRDNLNKLAEANNISHHDLRLQMEKVSVLLTFKSFLKFIKLFAFNDFKNPMGKGDNEDSLHLQLTNIKEQEPDLTNIRLPPYYDIKDKDSPDHNLPDEEKFVDFDPENFFNNFCVMESEGPGDLPEEIRQLITNLRYINAICLPMSKTSVYRLIYTIGCYLGLMDHLPKTYGCEVLGYYISGEDFMAGKVGEEDDYSELYNLDDKEMGLPPPNVKRYRFNAMLMTFFMVQLFTDFQPFVTVTTPKDFGKDTEHDFRVFKSMGVTDEQIQLFRQAPVMSSGLDDIEIWAEELQNNGGRIKKENIKYKYGIVPFDEIFGETEEEREKREAYEIENLRDDLVKLYSKKDFIPEIISCISKVFCVSEKFLLSNFPKFFVNIVSNIIYKSLNQENNNFRHCLSLFNVSKDEMTVNKIRNRIMEIHFHHMNKKYGVDGNNTSGISENIREVHSDMRFISNKLELDEETFLNYFRIYTFSCLVQDLSKLDFTRMTKSDLEKIKIKYETSDIVLINALCELIKEKAYDSKRSLLEASELEDFYLIEKHLHTLLEMKRAVTNSLSGLVDPKYMYRITRAFQQNKIYKPKKFTCHEVIGTFDIFNVLETSDDNSEESKVEKSSGNISGTKISQKMVENSPDKFPEKSSKVGFETYYGNFDKDRLKEFKGDWEMMESSEKMSYYQKMKKKEKNEEKRIYKTLPLYGVDSDSTYRERREIEMLVEKGKLPPLFKEIPTEFHVGHREVHPDYVPLNPDKYVTDKDKMSVVDSNLVYKAWVIYNYRRRGNTLHHTDNFVSIFPSTKLLVENGYNDWKHMYIRHCIRNDDINSERDWKRELNIDDPSGKKLDEENTKIFENCYEEELLRVTNAPIDKVQDDIGNTSDFFFDPFYLSVVKRIDYVFTMEEPTEEQMKKLEKLQKFLKLSDKSIEIVHTKCFSYVFQEFVKKVLQEHHGEKLKDLTTKYIKPFAQKLNISQLGYNTVLNEMVYCHLNFIFYKTFNECQIGPQMLANIDQFIKMCEDFEINMGELRFSFGLDTFSDTTKVLEKFIFSSVDVDKLVDMDKFNRLCDLIGLKGEARRKELEKRGIEFYFKYMFDHYKTNIYLETFDDLKNLHHVYGLNEDHFKKLIYRYRLMRVLDAYSGDAGFKDFNRCLEVLVGEDISKYIELDRDMRVNWLVNIMNEILEEKKFNINSYLYLNRNLSDIKNSPKGSKYSEVVDLLKATCDKILIKDDEIMEALFFHADENIEYITYRIDKMIKLSKDEEAKKEDENYDSEKIRDFEDRASKRQRTGAESQSQNKFYELVTDMIKIIAATPKSMSNYIKGKIRIADADPVKKILVQNAHSDDELIGSLKLVDLYLEK</sequence>
<accession>A0A3B0MNU8</accession>
<evidence type="ECO:0000313" key="3">
    <source>
        <dbReference type="EMBL" id="SVP91803.1"/>
    </source>
</evidence>
<feature type="transmembrane region" description="Helical" evidence="2">
    <location>
        <begin position="29"/>
        <end position="49"/>
    </location>
</feature>
<organism evidence="3">
    <name type="scientific">Theileria annulata</name>
    <dbReference type="NCBI Taxonomy" id="5874"/>
    <lineage>
        <taxon>Eukaryota</taxon>
        <taxon>Sar</taxon>
        <taxon>Alveolata</taxon>
        <taxon>Apicomplexa</taxon>
        <taxon>Aconoidasida</taxon>
        <taxon>Piroplasmida</taxon>
        <taxon>Theileriidae</taxon>
        <taxon>Theileria</taxon>
    </lineage>
</organism>
<keyword evidence="2" id="KW-0472">Membrane</keyword>
<evidence type="ECO:0000256" key="2">
    <source>
        <dbReference type="SAM" id="Phobius"/>
    </source>
</evidence>
<keyword evidence="2" id="KW-0812">Transmembrane</keyword>
<name>A0A3B0MNU8_THEAN</name>